<feature type="transmembrane region" description="Helical" evidence="1">
    <location>
        <begin position="12"/>
        <end position="34"/>
    </location>
</feature>
<accession>A0A382RUV7</accession>
<keyword evidence="1" id="KW-0812">Transmembrane</keyword>
<feature type="transmembrane region" description="Helical" evidence="1">
    <location>
        <begin position="40"/>
        <end position="61"/>
    </location>
</feature>
<gene>
    <name evidence="2" type="ORF">METZ01_LOCUS353295</name>
</gene>
<proteinExistence type="predicted"/>
<name>A0A382RUV7_9ZZZZ</name>
<keyword evidence="1" id="KW-1133">Transmembrane helix</keyword>
<keyword evidence="1" id="KW-0472">Membrane</keyword>
<protein>
    <recommendedName>
        <fullName evidence="3">DUF304 domain-containing protein</fullName>
    </recommendedName>
</protein>
<reference evidence="2" key="1">
    <citation type="submission" date="2018-05" db="EMBL/GenBank/DDBJ databases">
        <authorList>
            <person name="Lanie J.A."/>
            <person name="Ng W.-L."/>
            <person name="Kazmierczak K.M."/>
            <person name="Andrzejewski T.M."/>
            <person name="Davidsen T.M."/>
            <person name="Wayne K.J."/>
            <person name="Tettelin H."/>
            <person name="Glass J.I."/>
            <person name="Rusch D."/>
            <person name="Podicherti R."/>
            <person name="Tsui H.-C.T."/>
            <person name="Winkler M.E."/>
        </authorList>
    </citation>
    <scope>NUCLEOTIDE SEQUENCE</scope>
</reference>
<dbReference type="AlphaFoldDB" id="A0A382RUV7"/>
<evidence type="ECO:0000313" key="2">
    <source>
        <dbReference type="EMBL" id="SVD00441.1"/>
    </source>
</evidence>
<evidence type="ECO:0000256" key="1">
    <source>
        <dbReference type="SAM" id="Phobius"/>
    </source>
</evidence>
<organism evidence="2">
    <name type="scientific">marine metagenome</name>
    <dbReference type="NCBI Taxonomy" id="408172"/>
    <lineage>
        <taxon>unclassified sequences</taxon>
        <taxon>metagenomes</taxon>
        <taxon>ecological metagenomes</taxon>
    </lineage>
</organism>
<sequence length="156" mass="17228">MHEYEHTQPGTFMRAMTGLWVVIFVVGSVVMLALGGQEVAGAVIPGIVMLAVFTAIIVALFHSLTVRISRSDIAISFGVGLIRKRFPIGDIRSVRIARNRWYNGWGIRMIRGGWLYNVSGFDAIEIQLKNERKYRIGTDQPKKLLAAVESALAGPS</sequence>
<evidence type="ECO:0008006" key="3">
    <source>
        <dbReference type="Google" id="ProtNLM"/>
    </source>
</evidence>
<dbReference type="EMBL" id="UINC01123755">
    <property type="protein sequence ID" value="SVD00441.1"/>
    <property type="molecule type" value="Genomic_DNA"/>
</dbReference>